<evidence type="ECO:0000313" key="8">
    <source>
        <dbReference type="Proteomes" id="UP000325315"/>
    </source>
</evidence>
<dbReference type="InterPro" id="IPR006957">
    <property type="entry name" value="EIN3"/>
</dbReference>
<sequence length="672" mass="75875">MYFTSTRLDMMYIISGSSLLLRRQNRIRCVTKTKNFANDRGRDTQARDTGMCPGHVRYVLGLESHERVLGRVLDRVSNLGHTAHVLHVQHSDSKYACHDTLHGVWDDVKGGILTANLVAMSIIIYRCDLVGRVLGSSILVCSEGKPLTYDRTTCGSSDRFALNDMMQYMVEILGEIEPPSPVYEAELPEEDEEQEEEISYEELKKRMWKDQLRLQRLETRESSRSDHQSGVRQEASRRKKMSRAQDSILKYMVKIMEVCKAQGFVYGIVPEKGKPVTGSSDSLRKWWKEKVQFDKSAPLAVDEFLPIIVEQGELDPVSCMHLLHDLQDTTLGSLLSALMQHCAPPQRRFPLERGLAPPWWPTGNELWWGEQGMSQEQGPPPYRKPHDLKKAWKVSVLAAVIKHMSPNLDRIRRLVTQSKCLQDKMTAKDTVTWSKVVNQEEALLKLTEKCLKISPTKDDEEGQDSEYSLAADEGKHGEKIAIPGDKRKCLFKRQVTPNMIYACQNTMCPHSALELGFTGKNTRSDHESSCSYRSKESDVSQESSEESEFSNRNLVPYDNHSFGPQAKLNTDSLGDAQKVLAVTDWLDMELAKANDQQRNMQSDELGDISGTVSQDYINYLGGAIEDLPVPAEFLLQVGDINLDPSLPLLPENIQDQGSTSIWDMGFDGISES</sequence>
<dbReference type="GO" id="GO:0003677">
    <property type="term" value="F:DNA binding"/>
    <property type="evidence" value="ECO:0007669"/>
    <property type="project" value="TreeGrafter"/>
</dbReference>
<comment type="caution">
    <text evidence="7">The sequence shown here is derived from an EMBL/GenBank/DDBJ whole genome shotgun (WGS) entry which is preliminary data.</text>
</comment>
<evidence type="ECO:0000256" key="4">
    <source>
        <dbReference type="ARBA" id="ARBA00023242"/>
    </source>
</evidence>
<evidence type="ECO:0000259" key="6">
    <source>
        <dbReference type="Pfam" id="PF04873"/>
    </source>
</evidence>
<dbReference type="Gene3D" id="1.10.3180.10">
    <property type="entry name" value="DNA-binding domain of EIN3-like"/>
    <property type="match status" value="2"/>
</dbReference>
<evidence type="ECO:0000313" key="7">
    <source>
        <dbReference type="EMBL" id="KAA3457359.1"/>
    </source>
</evidence>
<evidence type="ECO:0000256" key="3">
    <source>
        <dbReference type="ARBA" id="ARBA00022745"/>
    </source>
</evidence>
<evidence type="ECO:0000256" key="1">
    <source>
        <dbReference type="ARBA" id="ARBA00004123"/>
    </source>
</evidence>
<keyword evidence="8" id="KW-1185">Reference proteome</keyword>
<dbReference type="FunFam" id="1.10.3180.10:FF:000001">
    <property type="entry name" value="Ethylene insensitive 3-like 1"/>
    <property type="match status" value="1"/>
</dbReference>
<dbReference type="InterPro" id="IPR047091">
    <property type="entry name" value="EIN3-like_DNA-bd"/>
</dbReference>
<name>A0A5B6UHT5_9ROSI</name>
<dbReference type="GO" id="GO:0005634">
    <property type="term" value="C:nucleus"/>
    <property type="evidence" value="ECO:0007669"/>
    <property type="project" value="UniProtKB-SubCell"/>
</dbReference>
<dbReference type="PANTHER" id="PTHR33305">
    <property type="entry name" value="ETHYLENE INSENSITIVE 3-LIKE 2 PROTEIN"/>
    <property type="match status" value="1"/>
</dbReference>
<organism evidence="7 8">
    <name type="scientific">Gossypium australe</name>
    <dbReference type="NCBI Taxonomy" id="47621"/>
    <lineage>
        <taxon>Eukaryota</taxon>
        <taxon>Viridiplantae</taxon>
        <taxon>Streptophyta</taxon>
        <taxon>Embryophyta</taxon>
        <taxon>Tracheophyta</taxon>
        <taxon>Spermatophyta</taxon>
        <taxon>Magnoliopsida</taxon>
        <taxon>eudicotyledons</taxon>
        <taxon>Gunneridae</taxon>
        <taxon>Pentapetalae</taxon>
        <taxon>rosids</taxon>
        <taxon>malvids</taxon>
        <taxon>Malvales</taxon>
        <taxon>Malvaceae</taxon>
        <taxon>Malvoideae</taxon>
        <taxon>Gossypium</taxon>
    </lineage>
</organism>
<feature type="region of interest" description="Disordered" evidence="5">
    <location>
        <begin position="524"/>
        <end position="556"/>
    </location>
</feature>
<dbReference type="PANTHER" id="PTHR33305:SF29">
    <property type="entry name" value="ETHYLENE INSENSITIVE 3-LIKE 5 PROTEIN"/>
    <property type="match status" value="1"/>
</dbReference>
<evidence type="ECO:0000256" key="5">
    <source>
        <dbReference type="SAM" id="MobiDB-lite"/>
    </source>
</evidence>
<dbReference type="Pfam" id="PF04873">
    <property type="entry name" value="EIN3_DNA-bd"/>
    <property type="match status" value="1"/>
</dbReference>
<feature type="compositionally biased region" description="Basic and acidic residues" evidence="5">
    <location>
        <begin position="219"/>
        <end position="229"/>
    </location>
</feature>
<feature type="region of interest" description="Disordered" evidence="5">
    <location>
        <begin position="219"/>
        <end position="241"/>
    </location>
</feature>
<dbReference type="GO" id="GO:0009873">
    <property type="term" value="P:ethylene-activated signaling pathway"/>
    <property type="evidence" value="ECO:0007669"/>
    <property type="project" value="UniProtKB-KW"/>
</dbReference>
<dbReference type="Proteomes" id="UP000325315">
    <property type="component" value="Unassembled WGS sequence"/>
</dbReference>
<dbReference type="OrthoDB" id="2017676at2759"/>
<gene>
    <name evidence="7" type="ORF">EPI10_004044</name>
</gene>
<dbReference type="InterPro" id="IPR023278">
    <property type="entry name" value="Ethylene_insens-like_DNA-bd"/>
</dbReference>
<comment type="subcellular location">
    <subcellularLocation>
        <location evidence="1">Nucleus</location>
    </subcellularLocation>
</comment>
<reference evidence="8" key="1">
    <citation type="journal article" date="2019" name="Plant Biotechnol. J.">
        <title>Genome sequencing of the Australian wild diploid species Gossypium australe highlights disease resistance and delayed gland morphogenesis.</title>
        <authorList>
            <person name="Cai Y."/>
            <person name="Cai X."/>
            <person name="Wang Q."/>
            <person name="Wang P."/>
            <person name="Zhang Y."/>
            <person name="Cai C."/>
            <person name="Xu Y."/>
            <person name="Wang K."/>
            <person name="Zhou Z."/>
            <person name="Wang C."/>
            <person name="Geng S."/>
            <person name="Li B."/>
            <person name="Dong Q."/>
            <person name="Hou Y."/>
            <person name="Wang H."/>
            <person name="Ai P."/>
            <person name="Liu Z."/>
            <person name="Yi F."/>
            <person name="Sun M."/>
            <person name="An G."/>
            <person name="Cheng J."/>
            <person name="Zhang Y."/>
            <person name="Shi Q."/>
            <person name="Xie Y."/>
            <person name="Shi X."/>
            <person name="Chang Y."/>
            <person name="Huang F."/>
            <person name="Chen Y."/>
            <person name="Hong S."/>
            <person name="Mi L."/>
            <person name="Sun Q."/>
            <person name="Zhang L."/>
            <person name="Zhou B."/>
            <person name="Peng R."/>
            <person name="Zhang X."/>
            <person name="Liu F."/>
        </authorList>
    </citation>
    <scope>NUCLEOTIDE SEQUENCE [LARGE SCALE GENOMIC DNA]</scope>
    <source>
        <strain evidence="8">cv. PA1801</strain>
    </source>
</reference>
<feature type="domain" description="Ethylene insensitive 3-like DNA-binding" evidence="6">
    <location>
        <begin position="201"/>
        <end position="441"/>
    </location>
</feature>
<keyword evidence="3" id="KW-0936">Ethylene signaling pathway</keyword>
<proteinExistence type="inferred from homology"/>
<dbReference type="AlphaFoldDB" id="A0A5B6UHT5"/>
<protein>
    <submittedName>
        <fullName evidence="7">ETHYLENE INSENSITIVE 3-like 5 protein</fullName>
    </submittedName>
</protein>
<evidence type="ECO:0000256" key="2">
    <source>
        <dbReference type="ARBA" id="ARBA00009416"/>
    </source>
</evidence>
<accession>A0A5B6UHT5</accession>
<dbReference type="EMBL" id="SMMG02000011">
    <property type="protein sequence ID" value="KAA3457359.1"/>
    <property type="molecule type" value="Genomic_DNA"/>
</dbReference>
<keyword evidence="4" id="KW-0539">Nucleus</keyword>
<feature type="compositionally biased region" description="Basic and acidic residues" evidence="5">
    <location>
        <begin position="524"/>
        <end position="538"/>
    </location>
</feature>
<dbReference type="GO" id="GO:0003700">
    <property type="term" value="F:DNA-binding transcription factor activity"/>
    <property type="evidence" value="ECO:0007669"/>
    <property type="project" value="InterPro"/>
</dbReference>
<comment type="similarity">
    <text evidence="2">Belongs to the EIN3 family.</text>
</comment>
<dbReference type="SUPFAM" id="SSF116768">
    <property type="entry name" value="DNA-binding domain of EIN3-like"/>
    <property type="match status" value="1"/>
</dbReference>